<feature type="domain" description="Pyruvate:ferredoxin oxidoreductase core" evidence="5">
    <location>
        <begin position="260"/>
        <end position="362"/>
    </location>
</feature>
<dbReference type="Gene3D" id="3.40.50.970">
    <property type="match status" value="1"/>
</dbReference>
<evidence type="ECO:0000256" key="1">
    <source>
        <dbReference type="ARBA" id="ARBA00009032"/>
    </source>
</evidence>
<dbReference type="RefSeq" id="WP_338209471.1">
    <property type="nucleotide sequence ID" value="NZ_JAYMFF010000006.1"/>
</dbReference>
<dbReference type="Proteomes" id="UP001349994">
    <property type="component" value="Unassembled WGS sequence"/>
</dbReference>
<reference evidence="6 7" key="1">
    <citation type="submission" date="2024-01" db="EMBL/GenBank/DDBJ databases">
        <title>novel species in genus Adlercreutzia.</title>
        <authorList>
            <person name="Liu X."/>
        </authorList>
    </citation>
    <scope>NUCLEOTIDE SEQUENCE [LARGE SCALE GENOMIC DNA]</scope>
    <source>
        <strain evidence="6 7">R7</strain>
    </source>
</reference>
<comment type="similarity">
    <text evidence="1">Belongs to the pyruvate:ferredoxin/flavodoxin oxidoreductase family.</text>
</comment>
<dbReference type="Gene3D" id="3.40.50.920">
    <property type="match status" value="1"/>
</dbReference>
<dbReference type="InterPro" id="IPR029061">
    <property type="entry name" value="THDP-binding"/>
</dbReference>
<dbReference type="EMBL" id="JAYMFF010000006">
    <property type="protein sequence ID" value="MEC4175605.1"/>
    <property type="molecule type" value="Genomic_DNA"/>
</dbReference>
<evidence type="ECO:0000313" key="6">
    <source>
        <dbReference type="EMBL" id="MEC4175605.1"/>
    </source>
</evidence>
<keyword evidence="7" id="KW-1185">Reference proteome</keyword>
<comment type="caution">
    <text evidence="6">The sequence shown here is derived from an EMBL/GenBank/DDBJ whole genome shotgun (WGS) entry which is preliminary data.</text>
</comment>
<dbReference type="PANTHER" id="PTHR32154">
    <property type="entry name" value="PYRUVATE-FLAVODOXIN OXIDOREDUCTASE-RELATED"/>
    <property type="match status" value="1"/>
</dbReference>
<evidence type="ECO:0000256" key="2">
    <source>
        <dbReference type="ARBA" id="ARBA00023002"/>
    </source>
</evidence>
<keyword evidence="6" id="KW-0670">Pyruvate</keyword>
<dbReference type="InterPro" id="IPR033412">
    <property type="entry name" value="PFOR_II"/>
</dbReference>
<evidence type="ECO:0000256" key="3">
    <source>
        <dbReference type="SAM" id="MobiDB-lite"/>
    </source>
</evidence>
<accession>A0ABU6IGP1</accession>
<name>A0ABU6IGP1_9ACTN</name>
<protein>
    <submittedName>
        <fullName evidence="6">Pyruvate ferredoxin oxidoreductase</fullName>
    </submittedName>
</protein>
<evidence type="ECO:0000259" key="5">
    <source>
        <dbReference type="Pfam" id="PF17147"/>
    </source>
</evidence>
<dbReference type="PANTHER" id="PTHR32154:SF0">
    <property type="entry name" value="PYRUVATE-FLAVODOXIN OXIDOREDUCTASE-RELATED"/>
    <property type="match status" value="1"/>
</dbReference>
<dbReference type="SUPFAM" id="SSF52518">
    <property type="entry name" value="Thiamin diphosphate-binding fold (THDP-binding)"/>
    <property type="match status" value="1"/>
</dbReference>
<feature type="region of interest" description="Disordered" evidence="3">
    <location>
        <begin position="398"/>
        <end position="439"/>
    </location>
</feature>
<sequence length="439" mass="46501">MRKFLSGNEAFAEGVRLARPQVISAYPITPQTTVVEALASMVEEGSLTAEYLHVESEHTALAAAIGAAATGARTFTATSSQGLLYMAECLTYASGGRFPIVMMNANRALALPWNIYGDQRDSLSLLDHGWIQVYAQDNQEALDLALMAYAVAEDARVSLPVMVNVDGFALTHTYESVEIPTADEADAFLPPYVTENRFSFERPVNIGYSAGPDYNSHYQYWHHRDMLAAETVIGEVEARFAEVCGRAYPGMVEAYRTEDADFVLVTLGSVAGLARDVVDELRAAGTRAGLLRIRYLRPMPARQVAEALTGVRAVGVLEQDISFGFEGTVFTNVMSALARTGSVPPALNFIGGLGGADISRDQMRGMYGRLAALAAGEGDAGVSPVVFLDVDGVPAGGLKAAPTRDSEAAAGSSVGGGLSRPVVSTDGEATESGNKGGLR</sequence>
<dbReference type="InterPro" id="IPR050722">
    <property type="entry name" value="Pyruvate:ferred/Flavod_OxRd"/>
</dbReference>
<feature type="domain" description="Pyruvate flavodoxin/ferredoxin oxidoreductase pyrimidine binding" evidence="4">
    <location>
        <begin position="14"/>
        <end position="237"/>
    </location>
</feature>
<dbReference type="Pfam" id="PF17147">
    <property type="entry name" value="PFOR_II"/>
    <property type="match status" value="1"/>
</dbReference>
<gene>
    <name evidence="6" type="primary">porA</name>
    <name evidence="6" type="ORF">VIN30_04015</name>
</gene>
<dbReference type="Pfam" id="PF01855">
    <property type="entry name" value="POR_N"/>
    <property type="match status" value="1"/>
</dbReference>
<proteinExistence type="inferred from homology"/>
<dbReference type="InterPro" id="IPR002880">
    <property type="entry name" value="Pyrv_Fd/Flavodoxin_OxRdtase_N"/>
</dbReference>
<organism evidence="6 7">
    <name type="scientific">Adlercreutzia wanghongyangiae</name>
    <dbReference type="NCBI Taxonomy" id="3111451"/>
    <lineage>
        <taxon>Bacteria</taxon>
        <taxon>Bacillati</taxon>
        <taxon>Actinomycetota</taxon>
        <taxon>Coriobacteriia</taxon>
        <taxon>Eggerthellales</taxon>
        <taxon>Eggerthellaceae</taxon>
        <taxon>Adlercreutzia</taxon>
    </lineage>
</organism>
<dbReference type="CDD" id="cd07034">
    <property type="entry name" value="TPP_PYR_PFOR_IOR-alpha_like"/>
    <property type="match status" value="1"/>
</dbReference>
<dbReference type="InterPro" id="IPR009014">
    <property type="entry name" value="Transketo_C/PFOR_II"/>
</dbReference>
<keyword evidence="2" id="KW-0560">Oxidoreductase</keyword>
<dbReference type="SUPFAM" id="SSF52922">
    <property type="entry name" value="TK C-terminal domain-like"/>
    <property type="match status" value="1"/>
</dbReference>
<evidence type="ECO:0000313" key="7">
    <source>
        <dbReference type="Proteomes" id="UP001349994"/>
    </source>
</evidence>
<evidence type="ECO:0000259" key="4">
    <source>
        <dbReference type="Pfam" id="PF01855"/>
    </source>
</evidence>